<sequence>MRQCLSLMLIAVTLSACQTDGGSSAKAPPIMSATYSFVADDMVKKLVVRSAFEGPTTLAVRGDNPEFTEALQASLGRQGYPVENSSGDGGDAKAETINYAIEAGEGNVLVWLSTPRVILSRIYKETETGPIAASPFSASLKSGDGQ</sequence>
<organism evidence="2 3">
    <name type="scientific">Pseudorhizobium tarimense</name>
    <dbReference type="NCBI Taxonomy" id="1079109"/>
    <lineage>
        <taxon>Bacteria</taxon>
        <taxon>Pseudomonadati</taxon>
        <taxon>Pseudomonadota</taxon>
        <taxon>Alphaproteobacteria</taxon>
        <taxon>Hyphomicrobiales</taxon>
        <taxon>Rhizobiaceae</taxon>
        <taxon>Rhizobium/Agrobacterium group</taxon>
        <taxon>Pseudorhizobium</taxon>
    </lineage>
</organism>
<keyword evidence="3" id="KW-1185">Reference proteome</keyword>
<feature type="chain" id="PRO_5047379273" description="Conjugal transfer protein TrbH" evidence="1">
    <location>
        <begin position="19"/>
        <end position="146"/>
    </location>
</feature>
<evidence type="ECO:0000313" key="2">
    <source>
        <dbReference type="EMBL" id="MET3588059.1"/>
    </source>
</evidence>
<gene>
    <name evidence="2" type="ORF">ABID21_004192</name>
</gene>
<protein>
    <recommendedName>
        <fullName evidence="4">Conjugal transfer protein TrbH</fullName>
    </recommendedName>
</protein>
<evidence type="ECO:0000313" key="3">
    <source>
        <dbReference type="Proteomes" id="UP001549031"/>
    </source>
</evidence>
<reference evidence="2 3" key="1">
    <citation type="submission" date="2024-06" db="EMBL/GenBank/DDBJ databases">
        <title>Genomic Encyclopedia of Type Strains, Phase IV (KMG-IV): sequencing the most valuable type-strain genomes for metagenomic binning, comparative biology and taxonomic classification.</title>
        <authorList>
            <person name="Goeker M."/>
        </authorList>
    </citation>
    <scope>NUCLEOTIDE SEQUENCE [LARGE SCALE GENOMIC DNA]</scope>
    <source>
        <strain evidence="2 3">DSM 105042</strain>
    </source>
</reference>
<evidence type="ECO:0000256" key="1">
    <source>
        <dbReference type="SAM" id="SignalP"/>
    </source>
</evidence>
<comment type="caution">
    <text evidence="2">The sequence shown here is derived from an EMBL/GenBank/DDBJ whole genome shotgun (WGS) entry which is preliminary data.</text>
</comment>
<feature type="signal peptide" evidence="1">
    <location>
        <begin position="1"/>
        <end position="18"/>
    </location>
</feature>
<name>A0ABV2HBY1_9HYPH</name>
<dbReference type="RefSeq" id="WP_247245839.1">
    <property type="nucleotide sequence ID" value="NZ_JALJRA010000020.1"/>
</dbReference>
<proteinExistence type="predicted"/>
<keyword evidence="1" id="KW-0732">Signal</keyword>
<dbReference type="PROSITE" id="PS51257">
    <property type="entry name" value="PROKAR_LIPOPROTEIN"/>
    <property type="match status" value="1"/>
</dbReference>
<accession>A0ABV2HBY1</accession>
<dbReference type="EMBL" id="JBEPLJ010000019">
    <property type="protein sequence ID" value="MET3588059.1"/>
    <property type="molecule type" value="Genomic_DNA"/>
</dbReference>
<dbReference type="Proteomes" id="UP001549031">
    <property type="component" value="Unassembled WGS sequence"/>
</dbReference>
<evidence type="ECO:0008006" key="4">
    <source>
        <dbReference type="Google" id="ProtNLM"/>
    </source>
</evidence>